<dbReference type="InterPro" id="IPR014729">
    <property type="entry name" value="Rossmann-like_a/b/a_fold"/>
</dbReference>
<dbReference type="OrthoDB" id="25129at2759"/>
<dbReference type="Gene3D" id="3.40.50.620">
    <property type="entry name" value="HUPs"/>
    <property type="match status" value="1"/>
</dbReference>
<evidence type="ECO:0000256" key="2">
    <source>
        <dbReference type="ARBA" id="ARBA00022694"/>
    </source>
</evidence>
<dbReference type="GO" id="GO:0005829">
    <property type="term" value="C:cytosol"/>
    <property type="evidence" value="ECO:0007669"/>
    <property type="project" value="TreeGrafter"/>
</dbReference>
<dbReference type="PANTHER" id="PTHR20882:SF14">
    <property type="entry name" value="CYTOPLASMIC TRNA 2-THIOLATION PROTEIN 2"/>
    <property type="match status" value="1"/>
</dbReference>
<dbReference type="PANTHER" id="PTHR20882">
    <property type="entry name" value="CYTOPLASMIC TRNA 2-THIOLATION PROTEIN 2"/>
    <property type="match status" value="1"/>
</dbReference>
<dbReference type="OMA" id="KQRKQMM"/>
<keyword evidence="1 3" id="KW-0963">Cytoplasm</keyword>
<dbReference type="GO" id="GO:0002143">
    <property type="term" value="P:tRNA wobble position uridine thiolation"/>
    <property type="evidence" value="ECO:0007669"/>
    <property type="project" value="TreeGrafter"/>
</dbReference>
<gene>
    <name evidence="3" type="primary">NCS2</name>
    <name evidence="3" type="synonym">CTU2</name>
    <name evidence="5" type="ORF">W97_09323</name>
</gene>
<organism evidence="5 6">
    <name type="scientific">Coniosporium apollinis (strain CBS 100218)</name>
    <name type="common">Rock-inhabiting black yeast</name>
    <dbReference type="NCBI Taxonomy" id="1168221"/>
    <lineage>
        <taxon>Eukaryota</taxon>
        <taxon>Fungi</taxon>
        <taxon>Dikarya</taxon>
        <taxon>Ascomycota</taxon>
        <taxon>Pezizomycotina</taxon>
        <taxon>Dothideomycetes</taxon>
        <taxon>Dothideomycetes incertae sedis</taxon>
        <taxon>Coniosporium</taxon>
    </lineage>
</organism>
<feature type="region of interest" description="Disordered" evidence="4">
    <location>
        <begin position="153"/>
        <end position="172"/>
    </location>
</feature>
<evidence type="ECO:0000313" key="6">
    <source>
        <dbReference type="Proteomes" id="UP000016924"/>
    </source>
</evidence>
<evidence type="ECO:0000256" key="1">
    <source>
        <dbReference type="ARBA" id="ARBA00022490"/>
    </source>
</evidence>
<evidence type="ECO:0000256" key="4">
    <source>
        <dbReference type="SAM" id="MobiDB-lite"/>
    </source>
</evidence>
<protein>
    <recommendedName>
        <fullName evidence="3">Cytoplasmic tRNA 2-thiolation protein 2</fullName>
    </recommendedName>
</protein>
<dbReference type="GO" id="GO:0016783">
    <property type="term" value="F:sulfurtransferase activity"/>
    <property type="evidence" value="ECO:0007669"/>
    <property type="project" value="TreeGrafter"/>
</dbReference>
<dbReference type="SUPFAM" id="SSF52402">
    <property type="entry name" value="Adenine nucleotide alpha hydrolases-like"/>
    <property type="match status" value="1"/>
</dbReference>
<dbReference type="InterPro" id="IPR019407">
    <property type="entry name" value="CTU2"/>
</dbReference>
<dbReference type="Proteomes" id="UP000016924">
    <property type="component" value="Unassembled WGS sequence"/>
</dbReference>
<evidence type="ECO:0000313" key="5">
    <source>
        <dbReference type="EMBL" id="EON70055.1"/>
    </source>
</evidence>
<keyword evidence="2 3" id="KW-0819">tRNA processing</keyword>
<dbReference type="GO" id="GO:0032447">
    <property type="term" value="P:protein urmylation"/>
    <property type="evidence" value="ECO:0007669"/>
    <property type="project" value="UniProtKB-UniRule"/>
</dbReference>
<accession>R7Z7A3</accession>
<comment type="function">
    <text evidence="3">Plays a central role in 2-thiolation of mcm(5)S(2)U at tRNA wobble positions of tRNA(Lys), tRNA(Glu) and tRNA(Gln). May act by forming a heterodimer with NCS6 that ligates sulfur from thiocarboxylated URM1 onto the uridine of tRNAs at wobble position. Prior mcm(5) tRNA modification by the elongator complex is required for 2-thiolation. May also be involved in protein urmylation.</text>
</comment>
<name>R7Z7A3_CONA1</name>
<proteinExistence type="inferred from homology"/>
<dbReference type="STRING" id="1168221.R7Z7A3"/>
<comment type="pathway">
    <text evidence="3">tRNA modification; 5-methoxycarbonylmethyl-2-thiouridine-tRNA biosynthesis.</text>
</comment>
<keyword evidence="6" id="KW-1185">Reference proteome</keyword>
<evidence type="ECO:0000256" key="3">
    <source>
        <dbReference type="HAMAP-Rule" id="MF_03054"/>
    </source>
</evidence>
<dbReference type="RefSeq" id="XP_007785372.1">
    <property type="nucleotide sequence ID" value="XM_007787182.1"/>
</dbReference>
<dbReference type="GeneID" id="19906634"/>
<comment type="similarity">
    <text evidence="3">Belongs to the CTU2/NCS2 family.</text>
</comment>
<dbReference type="GO" id="GO:0016779">
    <property type="term" value="F:nucleotidyltransferase activity"/>
    <property type="evidence" value="ECO:0007669"/>
    <property type="project" value="UniProtKB-UniRule"/>
</dbReference>
<reference evidence="6" key="1">
    <citation type="submission" date="2012-06" db="EMBL/GenBank/DDBJ databases">
        <title>The genome sequence of Coniosporium apollinis CBS 100218.</title>
        <authorList>
            <consortium name="The Broad Institute Genome Sequencing Platform"/>
            <person name="Cuomo C."/>
            <person name="Gorbushina A."/>
            <person name="Noack S."/>
            <person name="Walker B."/>
            <person name="Young S.K."/>
            <person name="Zeng Q."/>
            <person name="Gargeya S."/>
            <person name="Fitzgerald M."/>
            <person name="Haas B."/>
            <person name="Abouelleil A."/>
            <person name="Alvarado L."/>
            <person name="Arachchi H.M."/>
            <person name="Berlin A.M."/>
            <person name="Chapman S.B."/>
            <person name="Goldberg J."/>
            <person name="Griggs A."/>
            <person name="Gujja S."/>
            <person name="Hansen M."/>
            <person name="Howarth C."/>
            <person name="Imamovic A."/>
            <person name="Larimer J."/>
            <person name="McCowan C."/>
            <person name="Montmayeur A."/>
            <person name="Murphy C."/>
            <person name="Neiman D."/>
            <person name="Pearson M."/>
            <person name="Priest M."/>
            <person name="Roberts A."/>
            <person name="Saif S."/>
            <person name="Shea T."/>
            <person name="Sisk P."/>
            <person name="Sykes S."/>
            <person name="Wortman J."/>
            <person name="Nusbaum C."/>
            <person name="Birren B."/>
        </authorList>
    </citation>
    <scope>NUCLEOTIDE SEQUENCE [LARGE SCALE GENOMIC DNA]</scope>
    <source>
        <strain evidence="6">CBS 100218</strain>
    </source>
</reference>
<dbReference type="GO" id="GO:0000049">
    <property type="term" value="F:tRNA binding"/>
    <property type="evidence" value="ECO:0007669"/>
    <property type="project" value="InterPro"/>
</dbReference>
<dbReference type="UniPathway" id="UPA00988"/>
<sequence>MPGKHIEMNSHGSGAPCRRCRIQESCIVVRIEPLCRDCFVKYVHTKVIKRMESFRVRHSAAGQERKMLLPISFGVSSVTLLHILDGHLRRQQENTGRKGFALCVLYVHTSTVEKDRSAVGQLEQLEERYPGHAYSSAPLADIFTGKDVKEALEGLPGSDTKEEAGPPRSNQSRLGELIASLPSASSRADVISILRTKLVIRMAQKYDCEGILWGDSTTRLAEKTLAETAKGRGFSLPWQVADGPSPHGITFNYPLRELLRKELLAHADMVSPSLTPLTSNQSATVQAPTSSKNTTIDDLMKQYFESVEENYPSIVANVVRTSTKLETPSAQPADQLCRLCNLPVPDGLFGIHGWGGDQEEAVSDSTDESSTGLCYGCTRSIPQSVSSLP</sequence>
<dbReference type="eggNOG" id="KOG2594">
    <property type="taxonomic scope" value="Eukaryota"/>
</dbReference>
<dbReference type="EMBL" id="JH767664">
    <property type="protein sequence ID" value="EON70055.1"/>
    <property type="molecule type" value="Genomic_DNA"/>
</dbReference>
<dbReference type="HOGENOM" id="CLU_024534_3_0_1"/>
<dbReference type="HAMAP" id="MF_03054">
    <property type="entry name" value="CTU2"/>
    <property type="match status" value="1"/>
</dbReference>
<dbReference type="Pfam" id="PF10288">
    <property type="entry name" value="CTU2"/>
    <property type="match status" value="1"/>
</dbReference>
<comment type="subcellular location">
    <subcellularLocation>
        <location evidence="3">Cytoplasm</location>
    </subcellularLocation>
</comment>
<dbReference type="AlphaFoldDB" id="R7Z7A3"/>